<dbReference type="EMBL" id="QAAD01000010">
    <property type="protein sequence ID" value="PTN08191.1"/>
    <property type="molecule type" value="Genomic_DNA"/>
</dbReference>
<evidence type="ECO:0000256" key="1">
    <source>
        <dbReference type="SAM" id="SignalP"/>
    </source>
</evidence>
<comment type="caution">
    <text evidence="2">The sequence shown here is derived from an EMBL/GenBank/DDBJ whole genome shotgun (WGS) entry which is preliminary data.</text>
</comment>
<dbReference type="Proteomes" id="UP000243525">
    <property type="component" value="Unassembled WGS sequence"/>
</dbReference>
<evidence type="ECO:0000313" key="3">
    <source>
        <dbReference type="Proteomes" id="UP000243525"/>
    </source>
</evidence>
<name>A0A2T5C0S9_9BACT</name>
<keyword evidence="1" id="KW-0732">Signal</keyword>
<proteinExistence type="predicted"/>
<feature type="chain" id="PRO_5015613609" evidence="1">
    <location>
        <begin position="25"/>
        <end position="214"/>
    </location>
</feature>
<reference evidence="2 3" key="1">
    <citation type="submission" date="2018-04" db="EMBL/GenBank/DDBJ databases">
        <title>Genomic Encyclopedia of Archaeal and Bacterial Type Strains, Phase II (KMG-II): from individual species to whole genera.</title>
        <authorList>
            <person name="Goeker M."/>
        </authorList>
    </citation>
    <scope>NUCLEOTIDE SEQUENCE [LARGE SCALE GENOMIC DNA]</scope>
    <source>
        <strain evidence="2 3">DSM 28823</strain>
    </source>
</reference>
<accession>A0A2T5C0S9</accession>
<dbReference type="AlphaFoldDB" id="A0A2T5C0S9"/>
<feature type="signal peptide" evidence="1">
    <location>
        <begin position="1"/>
        <end position="24"/>
    </location>
</feature>
<keyword evidence="3" id="KW-1185">Reference proteome</keyword>
<dbReference type="RefSeq" id="WP_107822637.1">
    <property type="nucleotide sequence ID" value="NZ_OY782574.1"/>
</dbReference>
<organism evidence="2 3">
    <name type="scientific">Mangrovibacterium marinum</name>
    <dbReference type="NCBI Taxonomy" id="1639118"/>
    <lineage>
        <taxon>Bacteria</taxon>
        <taxon>Pseudomonadati</taxon>
        <taxon>Bacteroidota</taxon>
        <taxon>Bacteroidia</taxon>
        <taxon>Marinilabiliales</taxon>
        <taxon>Prolixibacteraceae</taxon>
        <taxon>Mangrovibacterium</taxon>
    </lineage>
</organism>
<dbReference type="OrthoDB" id="1014848at2"/>
<sequence length="214" mass="24354">MKGSLLFKSICFSLLTALATNSLAQSRVIRNSGFYYTLEAGAGYGLKMKTDYWAVDIKNDFSPFNFGAKATANIFLNDFFSVGAGLAYSEYRSPQMRTLPVTANIKLFATKQARSAFVYVDGGYAMRTDADKQHKGPLYEAGVGYRLPLRSRRDFLMFKLGYSYFKTKHWEWAPPPPDEEYPNGHTFFDGSTPQRYYLERPAIAFSICFYHSTR</sequence>
<gene>
    <name evidence="2" type="ORF">C8N47_11077</name>
</gene>
<protein>
    <submittedName>
        <fullName evidence="2">Outer membrane protein with beta-barrel domain</fullName>
    </submittedName>
</protein>
<evidence type="ECO:0000313" key="2">
    <source>
        <dbReference type="EMBL" id="PTN08191.1"/>
    </source>
</evidence>